<dbReference type="EMBL" id="CR382138">
    <property type="protein sequence ID" value="CAG89029.2"/>
    <property type="molecule type" value="Genomic_DNA"/>
</dbReference>
<feature type="domain" description="Deacetylase sirtuin-type" evidence="12">
    <location>
        <begin position="1"/>
        <end position="267"/>
    </location>
</feature>
<dbReference type="GO" id="GO:0031934">
    <property type="term" value="C:mating-type region heterochromatin"/>
    <property type="evidence" value="ECO:0007669"/>
    <property type="project" value="EnsemblFungi"/>
</dbReference>
<dbReference type="HOGENOM" id="CLU_023643_7_2_1"/>
<dbReference type="eggNOG" id="KOG2682">
    <property type="taxonomic scope" value="Eukaryota"/>
</dbReference>
<keyword evidence="4 6" id="KW-0862">Zinc</keyword>
<dbReference type="Gene3D" id="3.40.50.1220">
    <property type="entry name" value="TPP-binding domain"/>
    <property type="match status" value="1"/>
</dbReference>
<name>Q6BM81_DEBHA</name>
<comment type="catalytic activity">
    <reaction evidence="6">
        <text>N(6)-acetyl-L-lysyl-[protein] + NAD(+) + H2O = 2''-O-acetyl-ADP-D-ribose + nicotinamide + L-lysyl-[protein]</text>
        <dbReference type="Rhea" id="RHEA:43636"/>
        <dbReference type="Rhea" id="RHEA-COMP:9752"/>
        <dbReference type="Rhea" id="RHEA-COMP:10731"/>
        <dbReference type="ChEBI" id="CHEBI:15377"/>
        <dbReference type="ChEBI" id="CHEBI:17154"/>
        <dbReference type="ChEBI" id="CHEBI:29969"/>
        <dbReference type="ChEBI" id="CHEBI:57540"/>
        <dbReference type="ChEBI" id="CHEBI:61930"/>
        <dbReference type="ChEBI" id="CHEBI:83767"/>
        <dbReference type="EC" id="2.3.1.286"/>
    </reaction>
</comment>
<dbReference type="SUPFAM" id="SSF52467">
    <property type="entry name" value="DHS-like NAD/FAD-binding domain"/>
    <property type="match status" value="1"/>
</dbReference>
<dbReference type="InterPro" id="IPR017328">
    <property type="entry name" value="Sirtuin_class_I"/>
</dbReference>
<dbReference type="GO" id="GO:0005737">
    <property type="term" value="C:cytoplasm"/>
    <property type="evidence" value="ECO:0007669"/>
    <property type="project" value="EnsemblFungi"/>
</dbReference>
<reference evidence="13 14" key="1">
    <citation type="journal article" date="2004" name="Nature">
        <title>Genome evolution in yeasts.</title>
        <authorList>
            <consortium name="Genolevures"/>
            <person name="Dujon B."/>
            <person name="Sherman D."/>
            <person name="Fischer G."/>
            <person name="Durrens P."/>
            <person name="Casaregola S."/>
            <person name="Lafontaine I."/>
            <person name="de Montigny J."/>
            <person name="Marck C."/>
            <person name="Neuveglise C."/>
            <person name="Talla E."/>
            <person name="Goffard N."/>
            <person name="Frangeul L."/>
            <person name="Aigle M."/>
            <person name="Anthouard V."/>
            <person name="Babour A."/>
            <person name="Barbe V."/>
            <person name="Barnay S."/>
            <person name="Blanchin S."/>
            <person name="Beckerich J.M."/>
            <person name="Beyne E."/>
            <person name="Bleykasten C."/>
            <person name="Boisrame A."/>
            <person name="Boyer J."/>
            <person name="Cattolico L."/>
            <person name="Confanioleri F."/>
            <person name="de Daruvar A."/>
            <person name="Despons L."/>
            <person name="Fabre E."/>
            <person name="Fairhead C."/>
            <person name="Ferry-Dumazet H."/>
            <person name="Groppi A."/>
            <person name="Hantraye F."/>
            <person name="Hennequin C."/>
            <person name="Jauniaux N."/>
            <person name="Joyet P."/>
            <person name="Kachouri R."/>
            <person name="Kerrest A."/>
            <person name="Koszul R."/>
            <person name="Lemaire M."/>
            <person name="Lesur I."/>
            <person name="Ma L."/>
            <person name="Muller H."/>
            <person name="Nicaud J.M."/>
            <person name="Nikolski M."/>
            <person name="Oztas S."/>
            <person name="Ozier-Kalogeropoulos O."/>
            <person name="Pellenz S."/>
            <person name="Potier S."/>
            <person name="Richard G.F."/>
            <person name="Straub M.L."/>
            <person name="Suleau A."/>
            <person name="Swennene D."/>
            <person name="Tekaia F."/>
            <person name="Wesolowski-Louvel M."/>
            <person name="Westhof E."/>
            <person name="Wirth B."/>
            <person name="Zeniou-Meyer M."/>
            <person name="Zivanovic I."/>
            <person name="Bolotin-Fukuhara M."/>
            <person name="Thierry A."/>
            <person name="Bouchier C."/>
            <person name="Caudron B."/>
            <person name="Scarpelli C."/>
            <person name="Gaillardin C."/>
            <person name="Weissenbach J."/>
            <person name="Wincker P."/>
            <person name="Souciet J.L."/>
        </authorList>
    </citation>
    <scope>NUCLEOTIDE SEQUENCE [LARGE SCALE GENOMIC DNA]</scope>
    <source>
        <strain evidence="14">ATCC 36239 / CBS 767 / BCRC 21394 / JCM 1990 / NBRC 0083 / IGC 2968</strain>
    </source>
</reference>
<dbReference type="GO" id="GO:0070403">
    <property type="term" value="F:NAD+ binding"/>
    <property type="evidence" value="ECO:0007669"/>
    <property type="project" value="UniProtKB-UniRule"/>
</dbReference>
<evidence type="ECO:0000256" key="1">
    <source>
        <dbReference type="ARBA" id="ARBA00006924"/>
    </source>
</evidence>
<evidence type="ECO:0000256" key="11">
    <source>
        <dbReference type="SAM" id="MobiDB-lite"/>
    </source>
</evidence>
<evidence type="ECO:0000256" key="2">
    <source>
        <dbReference type="ARBA" id="ARBA00022679"/>
    </source>
</evidence>
<feature type="region of interest" description="Disordered" evidence="11">
    <location>
        <begin position="292"/>
        <end position="354"/>
    </location>
</feature>
<dbReference type="PANTHER" id="PTHR11085">
    <property type="entry name" value="NAD-DEPENDENT PROTEIN DEACYLASE SIRTUIN-5, MITOCHONDRIAL-RELATED"/>
    <property type="match status" value="1"/>
</dbReference>
<dbReference type="OrthoDB" id="420264at2759"/>
<evidence type="ECO:0000256" key="7">
    <source>
        <dbReference type="PIRSR" id="PIRSR037938-1"/>
    </source>
</evidence>
<dbReference type="GO" id="GO:0045950">
    <property type="term" value="P:negative regulation of mitotic recombination"/>
    <property type="evidence" value="ECO:0007669"/>
    <property type="project" value="EnsemblFungi"/>
</dbReference>
<dbReference type="GO" id="GO:0000183">
    <property type="term" value="P:rDNA heterochromatin formation"/>
    <property type="evidence" value="ECO:0007669"/>
    <property type="project" value="EnsemblFungi"/>
</dbReference>
<evidence type="ECO:0000256" key="4">
    <source>
        <dbReference type="ARBA" id="ARBA00022833"/>
    </source>
</evidence>
<comment type="similarity">
    <text evidence="1 6">Belongs to the sirtuin family. Class I subfamily.</text>
</comment>
<keyword evidence="5 6" id="KW-0520">NAD</keyword>
<dbReference type="GO" id="GO:0008270">
    <property type="term" value="F:zinc ion binding"/>
    <property type="evidence" value="ECO:0007669"/>
    <property type="project" value="UniProtKB-UniRule"/>
</dbReference>
<gene>
    <name evidence="13" type="ordered locus">DEHA2F07656g</name>
</gene>
<evidence type="ECO:0000256" key="9">
    <source>
        <dbReference type="PIRSR" id="PIRSR037938-3"/>
    </source>
</evidence>
<feature type="binding site" evidence="9 10">
    <location>
        <position position="138"/>
    </location>
    <ligand>
        <name>Zn(2+)</name>
        <dbReference type="ChEBI" id="CHEBI:29105"/>
    </ligand>
</feature>
<dbReference type="KEGG" id="dha:DEHA2F07656g"/>
<evidence type="ECO:0000313" key="13">
    <source>
        <dbReference type="EMBL" id="CAG89029.2"/>
    </source>
</evidence>
<dbReference type="STRING" id="284592.Q6BM81"/>
<dbReference type="AlphaFoldDB" id="Q6BM81"/>
<feature type="binding site" evidence="8">
    <location>
        <begin position="231"/>
        <end position="233"/>
    </location>
    <ligand>
        <name>NAD(+)</name>
        <dbReference type="ChEBI" id="CHEBI:57540"/>
    </ligand>
</feature>
<feature type="binding site" evidence="8">
    <location>
        <position position="253"/>
    </location>
    <ligand>
        <name>NAD(+)</name>
        <dbReference type="ChEBI" id="CHEBI:57540"/>
    </ligand>
</feature>
<dbReference type="GO" id="GO:0099115">
    <property type="term" value="C:chromosome, subtelomeric region"/>
    <property type="evidence" value="ECO:0007669"/>
    <property type="project" value="EnsemblFungi"/>
</dbReference>
<dbReference type="InterPro" id="IPR026590">
    <property type="entry name" value="Ssirtuin_cat_dom"/>
</dbReference>
<evidence type="ECO:0000256" key="3">
    <source>
        <dbReference type="ARBA" id="ARBA00022723"/>
    </source>
</evidence>
<dbReference type="PIRSF" id="PIRSF037938">
    <property type="entry name" value="SIR2_euk"/>
    <property type="match status" value="1"/>
</dbReference>
<evidence type="ECO:0000256" key="5">
    <source>
        <dbReference type="ARBA" id="ARBA00023027"/>
    </source>
</evidence>
<dbReference type="PROSITE" id="PS50305">
    <property type="entry name" value="SIRTUIN"/>
    <property type="match status" value="1"/>
</dbReference>
<dbReference type="InterPro" id="IPR026591">
    <property type="entry name" value="Sirtuin_cat_small_dom_sf"/>
</dbReference>
<evidence type="ECO:0000259" key="12">
    <source>
        <dbReference type="PROSITE" id="PS50305"/>
    </source>
</evidence>
<dbReference type="GO" id="GO:0033553">
    <property type="term" value="C:rDNA heterochromatin"/>
    <property type="evidence" value="ECO:0007669"/>
    <property type="project" value="EnsemblFungi"/>
</dbReference>
<dbReference type="GO" id="GO:0031508">
    <property type="term" value="P:pericentric heterochromatin formation"/>
    <property type="evidence" value="ECO:0007669"/>
    <property type="project" value="EnsemblFungi"/>
</dbReference>
<dbReference type="RefSeq" id="XP_460690.2">
    <property type="nucleotide sequence ID" value="XM_460690.1"/>
</dbReference>
<protein>
    <recommendedName>
        <fullName evidence="6">NAD-dependent protein deacetylase</fullName>
        <ecNumber evidence="6">2.3.1.286</ecNumber>
    </recommendedName>
</protein>
<dbReference type="InterPro" id="IPR003000">
    <property type="entry name" value="Sirtuin"/>
</dbReference>
<feature type="active site" description="Proton acceptor" evidence="7 10">
    <location>
        <position position="130"/>
    </location>
</feature>
<dbReference type="Pfam" id="PF02146">
    <property type="entry name" value="SIR2"/>
    <property type="match status" value="1"/>
</dbReference>
<comment type="cofactor">
    <cofactor evidence="9">
        <name>Zn(2+)</name>
        <dbReference type="ChEBI" id="CHEBI:29105"/>
    </cofactor>
    <text evidence="9">Binds 1 zinc ion per subunit.</text>
</comment>
<dbReference type="InParanoid" id="Q6BM81"/>
<accession>Q6BM81</accession>
<dbReference type="PANTHER" id="PTHR11085:SF6">
    <property type="entry name" value="NAD-DEPENDENT PROTEIN DEACETYLASE SIRTUIN-2"/>
    <property type="match status" value="1"/>
</dbReference>
<dbReference type="GO" id="GO:0005721">
    <property type="term" value="C:pericentric heterochromatin"/>
    <property type="evidence" value="ECO:0007669"/>
    <property type="project" value="EnsemblFungi"/>
</dbReference>
<dbReference type="CDD" id="cd01408">
    <property type="entry name" value="SIRT1"/>
    <property type="match status" value="1"/>
</dbReference>
<dbReference type="EC" id="2.3.1.286" evidence="6"/>
<dbReference type="OMA" id="ATHSCID"/>
<feature type="binding site" evidence="9 10">
    <location>
        <position position="141"/>
    </location>
    <ligand>
        <name>Zn(2+)</name>
        <dbReference type="ChEBI" id="CHEBI:29105"/>
    </ligand>
</feature>
<feature type="binding site" evidence="8">
    <location>
        <begin position="207"/>
        <end position="208"/>
    </location>
    <ligand>
        <name>NAD(+)</name>
        <dbReference type="ChEBI" id="CHEBI:57540"/>
    </ligand>
</feature>
<organism evidence="13 14">
    <name type="scientific">Debaryomyces hansenii (strain ATCC 36239 / CBS 767 / BCRC 21394 / JCM 1990 / NBRC 0083 / IGC 2968)</name>
    <name type="common">Yeast</name>
    <name type="synonym">Torulaspora hansenii</name>
    <dbReference type="NCBI Taxonomy" id="284592"/>
    <lineage>
        <taxon>Eukaryota</taxon>
        <taxon>Fungi</taxon>
        <taxon>Dikarya</taxon>
        <taxon>Ascomycota</taxon>
        <taxon>Saccharomycotina</taxon>
        <taxon>Pichiomycetes</taxon>
        <taxon>Debaryomycetaceae</taxon>
        <taxon>Debaryomyces</taxon>
    </lineage>
</organism>
<dbReference type="Proteomes" id="UP000000599">
    <property type="component" value="Chromosome F"/>
</dbReference>
<dbReference type="GeneID" id="2903492"/>
<dbReference type="FunCoup" id="Q6BM81">
    <property type="interactions" value="480"/>
</dbReference>
<keyword evidence="2 6" id="KW-0808">Transferase</keyword>
<dbReference type="Gene3D" id="3.30.1600.10">
    <property type="entry name" value="SIR2/SIRT2 'Small Domain"/>
    <property type="match status" value="1"/>
</dbReference>
<dbReference type="InterPro" id="IPR029035">
    <property type="entry name" value="DHS-like_NAD/FAD-binding_dom"/>
</dbReference>
<evidence type="ECO:0000256" key="6">
    <source>
        <dbReference type="PIRNR" id="PIRNR037938"/>
    </source>
</evidence>
<feature type="binding site" evidence="9 10">
    <location>
        <position position="166"/>
    </location>
    <ligand>
        <name>Zn(2+)</name>
        <dbReference type="ChEBI" id="CHEBI:29105"/>
    </ligand>
</feature>
<dbReference type="InterPro" id="IPR050134">
    <property type="entry name" value="NAD-dep_sirtuin_deacylases"/>
</dbReference>
<feature type="binding site" evidence="8">
    <location>
        <begin position="38"/>
        <end position="40"/>
    </location>
    <ligand>
        <name>NAD(+)</name>
        <dbReference type="ChEBI" id="CHEBI:57540"/>
    </ligand>
</feature>
<feature type="binding site" evidence="8">
    <location>
        <begin position="110"/>
        <end position="113"/>
    </location>
    <ligand>
        <name>NAD(+)</name>
        <dbReference type="ChEBI" id="CHEBI:57540"/>
    </ligand>
</feature>
<keyword evidence="14" id="KW-1185">Reference proteome</keyword>
<evidence type="ECO:0000313" key="14">
    <source>
        <dbReference type="Proteomes" id="UP000000599"/>
    </source>
</evidence>
<sequence length="354" mass="39816">MNQLTKILEPIAKAIQAGDKKVTFFEGAGISTAAGIPDFRSPDTGLYSNLAKLDLPYAEAVFDIDYFKENPKAFYTLAHELYPGKFMPTKFHYLLRLFQDKKLLKRVYTQNIDTLERVAGIEDEYIVEAHGSFARNHCIECSLEMSTEELKKQMSDKSVNDGIPICQECGGYVKPDIVFFGEALPVKFFDTWDEDADEVEIAIVAGTSLTVYPFASLPSETTKKSLRLLINNEVVGDFKHGKRKTDILAISDCDEAAVTLAELLGWSEELDELINKNKTLFESTYSIGEKTNDEEVSKKSLSKASERLAEEIRDVEAEKGTQKPEKTDKQTESKEEKSKNDTDDLEKDISNLKI</sequence>
<evidence type="ECO:0000256" key="8">
    <source>
        <dbReference type="PIRSR" id="PIRSR037938-2"/>
    </source>
</evidence>
<feature type="binding site" evidence="9 10">
    <location>
        <position position="169"/>
    </location>
    <ligand>
        <name>Zn(2+)</name>
        <dbReference type="ChEBI" id="CHEBI:29105"/>
    </ligand>
</feature>
<dbReference type="GO" id="GO:0046970">
    <property type="term" value="F:histone H4K16 deacetylase activity, NAD-dependent"/>
    <property type="evidence" value="ECO:0007669"/>
    <property type="project" value="EnsemblFungi"/>
</dbReference>
<keyword evidence="3 6" id="KW-0479">Metal-binding</keyword>
<evidence type="ECO:0000256" key="10">
    <source>
        <dbReference type="PROSITE-ProRule" id="PRU00236"/>
    </source>
</evidence>
<dbReference type="GO" id="GO:0005634">
    <property type="term" value="C:nucleus"/>
    <property type="evidence" value="ECO:0007669"/>
    <property type="project" value="EnsemblFungi"/>
</dbReference>
<proteinExistence type="inferred from homology"/>
<feature type="binding site" evidence="8">
    <location>
        <begin position="28"/>
        <end position="32"/>
    </location>
    <ligand>
        <name>NAD(+)</name>
        <dbReference type="ChEBI" id="CHEBI:57540"/>
    </ligand>
</feature>